<dbReference type="Proteomes" id="UP001360953">
    <property type="component" value="Unassembled WGS sequence"/>
</dbReference>
<gene>
    <name evidence="2" type="ORF">J3D65DRAFT_198098</name>
</gene>
<organism evidence="2 3">
    <name type="scientific">Phyllosticta citribraziliensis</name>
    <dbReference type="NCBI Taxonomy" id="989973"/>
    <lineage>
        <taxon>Eukaryota</taxon>
        <taxon>Fungi</taxon>
        <taxon>Dikarya</taxon>
        <taxon>Ascomycota</taxon>
        <taxon>Pezizomycotina</taxon>
        <taxon>Dothideomycetes</taxon>
        <taxon>Dothideomycetes incertae sedis</taxon>
        <taxon>Botryosphaeriales</taxon>
        <taxon>Phyllostictaceae</taxon>
        <taxon>Phyllosticta</taxon>
    </lineage>
</organism>
<name>A0ABR1M387_9PEZI</name>
<dbReference type="GeneID" id="92027304"/>
<feature type="compositionally biased region" description="Basic residues" evidence="1">
    <location>
        <begin position="82"/>
        <end position="91"/>
    </location>
</feature>
<evidence type="ECO:0000313" key="3">
    <source>
        <dbReference type="Proteomes" id="UP001360953"/>
    </source>
</evidence>
<dbReference type="EMBL" id="JBBPEH010000002">
    <property type="protein sequence ID" value="KAK7542055.1"/>
    <property type="molecule type" value="Genomic_DNA"/>
</dbReference>
<reference evidence="2 3" key="1">
    <citation type="submission" date="2024-04" db="EMBL/GenBank/DDBJ databases">
        <title>Phyllosticta paracitricarpa is synonymous to the EU quarantine fungus P. citricarpa based on phylogenomic analyses.</title>
        <authorList>
            <consortium name="Lawrence Berkeley National Laboratory"/>
            <person name="Van ingen-buijs V.A."/>
            <person name="Van westerhoven A.C."/>
            <person name="Haridas S."/>
            <person name="Skiadas P."/>
            <person name="Martin F."/>
            <person name="Groenewald J.Z."/>
            <person name="Crous P.W."/>
            <person name="Seidl M.F."/>
        </authorList>
    </citation>
    <scope>NUCLEOTIDE SEQUENCE [LARGE SCALE GENOMIC DNA]</scope>
    <source>
        <strain evidence="2 3">CPC 17464</strain>
    </source>
</reference>
<dbReference type="RefSeq" id="XP_066658348.1">
    <property type="nucleotide sequence ID" value="XM_066794398.1"/>
</dbReference>
<proteinExistence type="predicted"/>
<accession>A0ABR1M387</accession>
<keyword evidence="3" id="KW-1185">Reference proteome</keyword>
<protein>
    <submittedName>
        <fullName evidence="2">Uncharacterized protein</fullName>
    </submittedName>
</protein>
<evidence type="ECO:0000256" key="1">
    <source>
        <dbReference type="SAM" id="MobiDB-lite"/>
    </source>
</evidence>
<comment type="caution">
    <text evidence="2">The sequence shown here is derived from an EMBL/GenBank/DDBJ whole genome shotgun (WGS) entry which is preliminary data.</text>
</comment>
<evidence type="ECO:0000313" key="2">
    <source>
        <dbReference type="EMBL" id="KAK7542055.1"/>
    </source>
</evidence>
<sequence length="249" mass="28560">MPINLWFGRRELNEVLDQVDLASPPNTKTLLRPIKSNQHYFNFSTSTISRPGRWRRHDMLRMPPRGFRCAIASQRAIKTRPWRTAHARNGKPSRATGRPHSVTTGVYLQTSGCLTRFLPIRRIMPRLRIDLSSQPCKKSLQLYYRFRRSLSVFSLICHSKTAIDPGAIAEWIIPLTWYQVELLNPASGALFPEISPTSVQVGQYEQRQAGALSPRCWCDQDRLQELPLVVFRVAKGRLHAGEERLLTTT</sequence>
<feature type="region of interest" description="Disordered" evidence="1">
    <location>
        <begin position="82"/>
        <end position="101"/>
    </location>
</feature>